<keyword evidence="6" id="KW-0472">Membrane</keyword>
<keyword evidence="9" id="KW-1185">Reference proteome</keyword>
<dbReference type="PaxDb" id="2903-EOD22786"/>
<keyword evidence="4" id="KW-0735">Signal-anchor</keyword>
<evidence type="ECO:0000256" key="6">
    <source>
        <dbReference type="ARBA" id="ARBA00023136"/>
    </source>
</evidence>
<reference evidence="9" key="1">
    <citation type="journal article" date="2013" name="Nature">
        <title>Pan genome of the phytoplankton Emiliania underpins its global distribution.</title>
        <authorList>
            <person name="Read B.A."/>
            <person name="Kegel J."/>
            <person name="Klute M.J."/>
            <person name="Kuo A."/>
            <person name="Lefebvre S.C."/>
            <person name="Maumus F."/>
            <person name="Mayer C."/>
            <person name="Miller J."/>
            <person name="Monier A."/>
            <person name="Salamov A."/>
            <person name="Young J."/>
            <person name="Aguilar M."/>
            <person name="Claverie J.M."/>
            <person name="Frickenhaus S."/>
            <person name="Gonzalez K."/>
            <person name="Herman E.K."/>
            <person name="Lin Y.C."/>
            <person name="Napier J."/>
            <person name="Ogata H."/>
            <person name="Sarno A.F."/>
            <person name="Shmutz J."/>
            <person name="Schroeder D."/>
            <person name="de Vargas C."/>
            <person name="Verret F."/>
            <person name="von Dassow P."/>
            <person name="Valentin K."/>
            <person name="Van de Peer Y."/>
            <person name="Wheeler G."/>
            <person name="Dacks J.B."/>
            <person name="Delwiche C.F."/>
            <person name="Dyhrman S.T."/>
            <person name="Glockner G."/>
            <person name="John U."/>
            <person name="Richards T."/>
            <person name="Worden A.Z."/>
            <person name="Zhang X."/>
            <person name="Grigoriev I.V."/>
            <person name="Allen A.E."/>
            <person name="Bidle K."/>
            <person name="Borodovsky M."/>
            <person name="Bowler C."/>
            <person name="Brownlee C."/>
            <person name="Cock J.M."/>
            <person name="Elias M."/>
            <person name="Gladyshev V.N."/>
            <person name="Groth M."/>
            <person name="Guda C."/>
            <person name="Hadaegh A."/>
            <person name="Iglesias-Rodriguez M.D."/>
            <person name="Jenkins J."/>
            <person name="Jones B.M."/>
            <person name="Lawson T."/>
            <person name="Leese F."/>
            <person name="Lindquist E."/>
            <person name="Lobanov A."/>
            <person name="Lomsadze A."/>
            <person name="Malik S.B."/>
            <person name="Marsh M.E."/>
            <person name="Mackinder L."/>
            <person name="Mock T."/>
            <person name="Mueller-Roeber B."/>
            <person name="Pagarete A."/>
            <person name="Parker M."/>
            <person name="Probert I."/>
            <person name="Quesneville H."/>
            <person name="Raines C."/>
            <person name="Rensing S.A."/>
            <person name="Riano-Pachon D.M."/>
            <person name="Richier S."/>
            <person name="Rokitta S."/>
            <person name="Shiraiwa Y."/>
            <person name="Soanes D.M."/>
            <person name="van der Giezen M."/>
            <person name="Wahlund T.M."/>
            <person name="Williams B."/>
            <person name="Wilson W."/>
            <person name="Wolfe G."/>
            <person name="Wurch L.L."/>
        </authorList>
    </citation>
    <scope>NUCLEOTIDE SEQUENCE</scope>
</reference>
<organism evidence="8 9">
    <name type="scientific">Emiliania huxleyi (strain CCMP1516)</name>
    <dbReference type="NCBI Taxonomy" id="280463"/>
    <lineage>
        <taxon>Eukaryota</taxon>
        <taxon>Haptista</taxon>
        <taxon>Haptophyta</taxon>
        <taxon>Prymnesiophyceae</taxon>
        <taxon>Isochrysidales</taxon>
        <taxon>Noelaerhabdaceae</taxon>
        <taxon>Emiliania</taxon>
    </lineage>
</organism>
<accession>A0A0D3JH01</accession>
<dbReference type="KEGG" id="ehx:EMIHUDRAFT_447664"/>
<evidence type="ECO:0000256" key="1">
    <source>
        <dbReference type="ARBA" id="ARBA00004606"/>
    </source>
</evidence>
<dbReference type="EnsemblProtists" id="EOD22786">
    <property type="protein sequence ID" value="EOD22786"/>
    <property type="gene ID" value="EMIHUDRAFT_447664"/>
</dbReference>
<dbReference type="AlphaFoldDB" id="A0A0D3JH01"/>
<dbReference type="GO" id="GO:0016020">
    <property type="term" value="C:membrane"/>
    <property type="evidence" value="ECO:0007669"/>
    <property type="project" value="UniProtKB-SubCell"/>
</dbReference>
<evidence type="ECO:0000256" key="4">
    <source>
        <dbReference type="ARBA" id="ARBA00022968"/>
    </source>
</evidence>
<name>A0A0D3JH01_EMIH1</name>
<feature type="region of interest" description="Disordered" evidence="7">
    <location>
        <begin position="438"/>
        <end position="497"/>
    </location>
</feature>
<feature type="region of interest" description="Disordered" evidence="7">
    <location>
        <begin position="309"/>
        <end position="331"/>
    </location>
</feature>
<reference evidence="8" key="2">
    <citation type="submission" date="2024-10" db="UniProtKB">
        <authorList>
            <consortium name="EnsemblProtists"/>
        </authorList>
    </citation>
    <scope>IDENTIFICATION</scope>
</reference>
<protein>
    <submittedName>
        <fullName evidence="8">Uncharacterized protein</fullName>
    </submittedName>
</protein>
<dbReference type="HOGENOM" id="CLU_549127_0_0_1"/>
<evidence type="ECO:0000256" key="7">
    <source>
        <dbReference type="SAM" id="MobiDB-lite"/>
    </source>
</evidence>
<dbReference type="Proteomes" id="UP000013827">
    <property type="component" value="Unassembled WGS sequence"/>
</dbReference>
<dbReference type="GeneID" id="17268333"/>
<proteinExistence type="inferred from homology"/>
<feature type="compositionally biased region" description="Basic and acidic residues" evidence="7">
    <location>
        <begin position="444"/>
        <end position="458"/>
    </location>
</feature>
<comment type="similarity">
    <text evidence="2">Belongs to the glycosyltransferase 31 family. Beta3-Gal-T subfamily.</text>
</comment>
<feature type="compositionally biased region" description="Gly residues" evidence="7">
    <location>
        <begin position="322"/>
        <end position="331"/>
    </location>
</feature>
<comment type="subcellular location">
    <subcellularLocation>
        <location evidence="1">Membrane</location>
        <topology evidence="1">Single-pass type II membrane protein</topology>
    </subcellularLocation>
</comment>
<evidence type="ECO:0000256" key="3">
    <source>
        <dbReference type="ARBA" id="ARBA00022692"/>
    </source>
</evidence>
<dbReference type="InterPro" id="IPR026050">
    <property type="entry name" value="C1GALT1/C1GALT1_chp1"/>
</dbReference>
<sequence>MSTAAIPPPNSILGPGVPREGARIAPRLAEEALRRAAPPAASALSQCVARARAPAPLDALLVVMMASAGRGAALAAHARTWLRAVRAFIVCDRPPDPALGLVNSSRMRIAVLSGVAGCRNSDLYSTAIVLGNRTFPDYSWMLFTEDDTFFVPRSLASFLGIFDPQMPLWFSAHGCEASYPPVACVDSRYQRAAERHVAPHLRGGRAAQLLQPMFGPAFAKLDGRGRRVDLRGRNMSAYVRDVTSNCGGLGCVFSRALVHGLPASDLEACHGCAVGIADLQTSRCMYGSSGVGPIGVPAFSWGQSAARALEGPPEGLAPRGRQPGGPRRGGALGIFSVHMRSQWGRAHQRGQQLDDPLKASLHHPADPSRNSLVDQQLNETVEAAHRSGEALHAAIARLEADGQRDASAEAERRRVCCQLVTADLPICENGCTPWPAATRSHSSWCEDPHAAPPPREEESPLAAGELRSRPLEARSGDGGSLNGTPARCRAAQGRPRD</sequence>
<dbReference type="RefSeq" id="XP_005775215.1">
    <property type="nucleotide sequence ID" value="XM_005775158.1"/>
</dbReference>
<feature type="compositionally biased region" description="Basic and acidic residues" evidence="7">
    <location>
        <begin position="466"/>
        <end position="475"/>
    </location>
</feature>
<evidence type="ECO:0000313" key="8">
    <source>
        <dbReference type="EnsemblProtists" id="EOD22786"/>
    </source>
</evidence>
<keyword evidence="3" id="KW-0812">Transmembrane</keyword>
<keyword evidence="5" id="KW-1133">Transmembrane helix</keyword>
<evidence type="ECO:0000256" key="2">
    <source>
        <dbReference type="ARBA" id="ARBA00006462"/>
    </source>
</evidence>
<dbReference type="PANTHER" id="PTHR23033">
    <property type="entry name" value="BETA1,3-GALACTOSYLTRANSFERASE"/>
    <property type="match status" value="1"/>
</dbReference>
<evidence type="ECO:0000256" key="5">
    <source>
        <dbReference type="ARBA" id="ARBA00022989"/>
    </source>
</evidence>
<dbReference type="Gene3D" id="3.90.550.50">
    <property type="match status" value="1"/>
</dbReference>
<evidence type="ECO:0000313" key="9">
    <source>
        <dbReference type="Proteomes" id="UP000013827"/>
    </source>
</evidence>